<dbReference type="HOGENOM" id="CLU_1629979_0_0_1"/>
<reference evidence="3" key="2">
    <citation type="submission" date="2018-02" db="UniProtKB">
        <authorList>
            <consortium name="EnsemblPlants"/>
        </authorList>
    </citation>
    <scope>IDENTIFICATION</scope>
    <source>
        <strain evidence="3">Williams 82</strain>
    </source>
</reference>
<reference evidence="2" key="3">
    <citation type="submission" date="2018-07" db="EMBL/GenBank/DDBJ databases">
        <title>WGS assembly of Glycine max.</title>
        <authorList>
            <person name="Schmutz J."/>
            <person name="Cannon S."/>
            <person name="Schlueter J."/>
            <person name="Ma J."/>
            <person name="Mitros T."/>
            <person name="Nelson W."/>
            <person name="Hyten D."/>
            <person name="Song Q."/>
            <person name="Thelen J."/>
            <person name="Cheng J."/>
            <person name="Xu D."/>
            <person name="Hellsten U."/>
            <person name="May G."/>
            <person name="Yu Y."/>
            <person name="Sakurai T."/>
            <person name="Umezawa T."/>
            <person name="Bhattacharyya M."/>
            <person name="Sandhu D."/>
            <person name="Valliyodan B."/>
            <person name="Lindquist E."/>
            <person name="Peto M."/>
            <person name="Grant D."/>
            <person name="Shu S."/>
            <person name="Goodstein D."/>
            <person name="Barry K."/>
            <person name="Futrell-Griggs M."/>
            <person name="Abernathy B."/>
            <person name="Du J."/>
            <person name="Tian Z."/>
            <person name="Zhu L."/>
            <person name="Gill N."/>
            <person name="Joshi T."/>
            <person name="Libault M."/>
            <person name="Sethuraman A."/>
            <person name="Zhang X."/>
            <person name="Shinozaki K."/>
            <person name="Nguyen H."/>
            <person name="Wing R."/>
            <person name="Cregan P."/>
            <person name="Specht J."/>
            <person name="Grimwood J."/>
            <person name="Rokhsar D."/>
            <person name="Stacey G."/>
            <person name="Shoemaker R."/>
            <person name="Jackson S."/>
        </authorList>
    </citation>
    <scope>NUCLEOTIDE SEQUENCE</scope>
    <source>
        <tissue evidence="2">Callus</tissue>
    </source>
</reference>
<evidence type="ECO:0000313" key="4">
    <source>
        <dbReference type="Proteomes" id="UP000008827"/>
    </source>
</evidence>
<evidence type="ECO:0000256" key="1">
    <source>
        <dbReference type="SAM" id="MobiDB-lite"/>
    </source>
</evidence>
<dbReference type="PaxDb" id="3847-GLYMA06G13161.1"/>
<feature type="compositionally biased region" description="Low complexity" evidence="1">
    <location>
        <begin position="151"/>
        <end position="163"/>
    </location>
</feature>
<dbReference type="STRING" id="3847.K7KUR8"/>
<dbReference type="EMBL" id="CM000839">
    <property type="protein sequence ID" value="KRH53450.1"/>
    <property type="molecule type" value="Genomic_DNA"/>
</dbReference>
<feature type="compositionally biased region" description="Low complexity" evidence="1">
    <location>
        <begin position="119"/>
        <end position="138"/>
    </location>
</feature>
<gene>
    <name evidence="2" type="ORF">GLYMA_06G126200</name>
</gene>
<reference evidence="2 3" key="1">
    <citation type="journal article" date="2010" name="Nature">
        <title>Genome sequence of the palaeopolyploid soybean.</title>
        <authorList>
            <person name="Schmutz J."/>
            <person name="Cannon S.B."/>
            <person name="Schlueter J."/>
            <person name="Ma J."/>
            <person name="Mitros T."/>
            <person name="Nelson W."/>
            <person name="Hyten D.L."/>
            <person name="Song Q."/>
            <person name="Thelen J.J."/>
            <person name="Cheng J."/>
            <person name="Xu D."/>
            <person name="Hellsten U."/>
            <person name="May G.D."/>
            <person name="Yu Y."/>
            <person name="Sakurai T."/>
            <person name="Umezawa T."/>
            <person name="Bhattacharyya M.K."/>
            <person name="Sandhu D."/>
            <person name="Valliyodan B."/>
            <person name="Lindquist E."/>
            <person name="Peto M."/>
            <person name="Grant D."/>
            <person name="Shu S."/>
            <person name="Goodstein D."/>
            <person name="Barry K."/>
            <person name="Futrell-Griggs M."/>
            <person name="Abernathy B."/>
            <person name="Du J."/>
            <person name="Tian Z."/>
            <person name="Zhu L."/>
            <person name="Gill N."/>
            <person name="Joshi T."/>
            <person name="Libault M."/>
            <person name="Sethuraman A."/>
            <person name="Zhang X.-C."/>
            <person name="Shinozaki K."/>
            <person name="Nguyen H.T."/>
            <person name="Wing R.A."/>
            <person name="Cregan P."/>
            <person name="Specht J."/>
            <person name="Grimwood J."/>
            <person name="Rokhsar D."/>
            <person name="Stacey G."/>
            <person name="Shoemaker R.C."/>
            <person name="Jackson S.A."/>
        </authorList>
    </citation>
    <scope>NUCLEOTIDE SEQUENCE [LARGE SCALE GENOMIC DNA]</scope>
    <source>
        <strain evidence="3">cv. Williams 82</strain>
        <tissue evidence="2">Callus</tissue>
    </source>
</reference>
<keyword evidence="4" id="KW-1185">Reference proteome</keyword>
<sequence length="163" mass="18301">MNLQYGRLCKNPKSLPMHLREQFPWYGKPKGVFNIEEHAHPPVRVMLPQRASRLRGNTNQSVGFWLPRFSDGTGTFFPKPSSSYHEVNIQTIISSMKVEQNLFLNSERMFPSLGRYKFENPGSNESSNQGESSHSGTSKVPNIGTGRDSKSSSTQQPSSSKNP</sequence>
<name>K7KUR8_SOYBN</name>
<dbReference type="EnsemblPlants" id="KRH53450">
    <property type="protein sequence ID" value="KRH53450"/>
    <property type="gene ID" value="GLYMA_06G126200"/>
</dbReference>
<protein>
    <submittedName>
        <fullName evidence="2 3">Uncharacterized protein</fullName>
    </submittedName>
</protein>
<proteinExistence type="predicted"/>
<dbReference type="Gramene" id="KRH53450">
    <property type="protein sequence ID" value="KRH53450"/>
    <property type="gene ID" value="GLYMA_06G126200"/>
</dbReference>
<evidence type="ECO:0000313" key="3">
    <source>
        <dbReference type="EnsemblPlants" id="KRH53450"/>
    </source>
</evidence>
<feature type="region of interest" description="Disordered" evidence="1">
    <location>
        <begin position="115"/>
        <end position="163"/>
    </location>
</feature>
<accession>K7KUR8</accession>
<dbReference type="Proteomes" id="UP000008827">
    <property type="component" value="Chromosome 6"/>
</dbReference>
<evidence type="ECO:0000313" key="2">
    <source>
        <dbReference type="EMBL" id="KRH53450.1"/>
    </source>
</evidence>
<organism evidence="3">
    <name type="scientific">Glycine max</name>
    <name type="common">Soybean</name>
    <name type="synonym">Glycine hispida</name>
    <dbReference type="NCBI Taxonomy" id="3847"/>
    <lineage>
        <taxon>Eukaryota</taxon>
        <taxon>Viridiplantae</taxon>
        <taxon>Streptophyta</taxon>
        <taxon>Embryophyta</taxon>
        <taxon>Tracheophyta</taxon>
        <taxon>Spermatophyta</taxon>
        <taxon>Magnoliopsida</taxon>
        <taxon>eudicotyledons</taxon>
        <taxon>Gunneridae</taxon>
        <taxon>Pentapetalae</taxon>
        <taxon>rosids</taxon>
        <taxon>fabids</taxon>
        <taxon>Fabales</taxon>
        <taxon>Fabaceae</taxon>
        <taxon>Papilionoideae</taxon>
        <taxon>50 kb inversion clade</taxon>
        <taxon>NPAAA clade</taxon>
        <taxon>indigoferoid/millettioid clade</taxon>
        <taxon>Phaseoleae</taxon>
        <taxon>Glycine</taxon>
        <taxon>Glycine subgen. Soja</taxon>
    </lineage>
</organism>
<dbReference type="InParanoid" id="K7KUR8"/>
<dbReference type="AlphaFoldDB" id="K7KUR8"/>